<dbReference type="EMBL" id="CM001223">
    <property type="protein sequence ID" value="AES82714.1"/>
    <property type="molecule type" value="Genomic_DNA"/>
</dbReference>
<evidence type="ECO:0000313" key="3">
    <source>
        <dbReference type="Proteomes" id="UP000002051"/>
    </source>
</evidence>
<keyword evidence="1" id="KW-0808">Transferase</keyword>
<reference evidence="2" key="3">
    <citation type="submission" date="2015-04" db="UniProtKB">
        <authorList>
            <consortium name="EnsemblPlants"/>
        </authorList>
    </citation>
    <scope>IDENTIFICATION</scope>
    <source>
        <strain evidence="2">cv. Jemalong A17</strain>
    </source>
</reference>
<dbReference type="GO" id="GO:0016301">
    <property type="term" value="F:kinase activity"/>
    <property type="evidence" value="ECO:0007669"/>
    <property type="project" value="UniProtKB-KW"/>
</dbReference>
<dbReference type="Proteomes" id="UP000002051">
    <property type="component" value="Unassembled WGS sequence"/>
</dbReference>
<sequence length="96" mass="11247">MLMMEKLESNSVPTVRNLVFRSWKHLLTIDENVAKEIINHRSLRDPNIYNFICWIVSIQLERLERICNAGRFSELDEVTSMGYKKLQPISNLLLAV</sequence>
<reference evidence="1 3" key="1">
    <citation type="journal article" date="2011" name="Nature">
        <title>The Medicago genome provides insight into the evolution of rhizobial symbioses.</title>
        <authorList>
            <person name="Young N.D."/>
            <person name="Debelle F."/>
            <person name="Oldroyd G.E."/>
            <person name="Geurts R."/>
            <person name="Cannon S.B."/>
            <person name="Udvardi M.K."/>
            <person name="Benedito V.A."/>
            <person name="Mayer K.F."/>
            <person name="Gouzy J."/>
            <person name="Schoof H."/>
            <person name="Van de Peer Y."/>
            <person name="Proost S."/>
            <person name="Cook D.R."/>
            <person name="Meyers B.C."/>
            <person name="Spannagl M."/>
            <person name="Cheung F."/>
            <person name="De Mita S."/>
            <person name="Krishnakumar V."/>
            <person name="Gundlach H."/>
            <person name="Zhou S."/>
            <person name="Mudge J."/>
            <person name="Bharti A.K."/>
            <person name="Murray J.D."/>
            <person name="Naoumkina M.A."/>
            <person name="Rosen B."/>
            <person name="Silverstein K.A."/>
            <person name="Tang H."/>
            <person name="Rombauts S."/>
            <person name="Zhao P.X."/>
            <person name="Zhou P."/>
            <person name="Barbe V."/>
            <person name="Bardou P."/>
            <person name="Bechner M."/>
            <person name="Bellec A."/>
            <person name="Berger A."/>
            <person name="Berges H."/>
            <person name="Bidwell S."/>
            <person name="Bisseling T."/>
            <person name="Choisne N."/>
            <person name="Couloux A."/>
            <person name="Denny R."/>
            <person name="Deshpande S."/>
            <person name="Dai X."/>
            <person name="Doyle J.J."/>
            <person name="Dudez A.M."/>
            <person name="Farmer A.D."/>
            <person name="Fouteau S."/>
            <person name="Franken C."/>
            <person name="Gibelin C."/>
            <person name="Gish J."/>
            <person name="Goldstein S."/>
            <person name="Gonzalez A.J."/>
            <person name="Green P.J."/>
            <person name="Hallab A."/>
            <person name="Hartog M."/>
            <person name="Hua A."/>
            <person name="Humphray S.J."/>
            <person name="Jeong D.H."/>
            <person name="Jing Y."/>
            <person name="Jocker A."/>
            <person name="Kenton S.M."/>
            <person name="Kim D.J."/>
            <person name="Klee K."/>
            <person name="Lai H."/>
            <person name="Lang C."/>
            <person name="Lin S."/>
            <person name="Macmil S.L."/>
            <person name="Magdelenat G."/>
            <person name="Matthews L."/>
            <person name="McCorrison J."/>
            <person name="Monaghan E.L."/>
            <person name="Mun J.H."/>
            <person name="Najar F.Z."/>
            <person name="Nicholson C."/>
            <person name="Noirot C."/>
            <person name="O'Bleness M."/>
            <person name="Paule C.R."/>
            <person name="Poulain J."/>
            <person name="Prion F."/>
            <person name="Qin B."/>
            <person name="Qu C."/>
            <person name="Retzel E.F."/>
            <person name="Riddle C."/>
            <person name="Sallet E."/>
            <person name="Samain S."/>
            <person name="Samson N."/>
            <person name="Sanders I."/>
            <person name="Saurat O."/>
            <person name="Scarpelli C."/>
            <person name="Schiex T."/>
            <person name="Segurens B."/>
            <person name="Severin A.J."/>
            <person name="Sherrier D.J."/>
            <person name="Shi R."/>
            <person name="Sims S."/>
            <person name="Singer S.R."/>
            <person name="Sinharoy S."/>
            <person name="Sterck L."/>
            <person name="Viollet A."/>
            <person name="Wang B.B."/>
            <person name="Wang K."/>
            <person name="Wang M."/>
            <person name="Wang X."/>
            <person name="Warfsmann J."/>
            <person name="Weissenbach J."/>
            <person name="White D.D."/>
            <person name="White J.D."/>
            <person name="Wiley G.B."/>
            <person name="Wincker P."/>
            <person name="Xing Y."/>
            <person name="Yang L."/>
            <person name="Yao Z."/>
            <person name="Ying F."/>
            <person name="Zhai J."/>
            <person name="Zhou L."/>
            <person name="Zuber A."/>
            <person name="Denarie J."/>
            <person name="Dixon R.A."/>
            <person name="May G.D."/>
            <person name="Schwartz D.C."/>
            <person name="Rogers J."/>
            <person name="Quetier F."/>
            <person name="Town C.D."/>
            <person name="Roe B.A."/>
        </authorList>
    </citation>
    <scope>NUCLEOTIDE SEQUENCE [LARGE SCALE GENOMIC DNA]</scope>
    <source>
        <strain evidence="1">A17</strain>
        <strain evidence="2 3">cv. Jemalong A17</strain>
    </source>
</reference>
<accession>G7L2Z0</accession>
<evidence type="ECO:0000313" key="2">
    <source>
        <dbReference type="EnsemblPlants" id="AES82714"/>
    </source>
</evidence>
<dbReference type="AlphaFoldDB" id="G7L2Z0"/>
<dbReference type="EnsemblPlants" id="AES82714">
    <property type="protein sequence ID" value="AES82714"/>
    <property type="gene ID" value="MTR_7g116530"/>
</dbReference>
<gene>
    <name evidence="1" type="ordered locus">MTR_7g116530</name>
</gene>
<dbReference type="STRING" id="3880.G7L2Z0"/>
<organism evidence="1 3">
    <name type="scientific">Medicago truncatula</name>
    <name type="common">Barrel medic</name>
    <name type="synonym">Medicago tribuloides</name>
    <dbReference type="NCBI Taxonomy" id="3880"/>
    <lineage>
        <taxon>Eukaryota</taxon>
        <taxon>Viridiplantae</taxon>
        <taxon>Streptophyta</taxon>
        <taxon>Embryophyta</taxon>
        <taxon>Tracheophyta</taxon>
        <taxon>Spermatophyta</taxon>
        <taxon>Magnoliopsida</taxon>
        <taxon>eudicotyledons</taxon>
        <taxon>Gunneridae</taxon>
        <taxon>Pentapetalae</taxon>
        <taxon>rosids</taxon>
        <taxon>fabids</taxon>
        <taxon>Fabales</taxon>
        <taxon>Fabaceae</taxon>
        <taxon>Papilionoideae</taxon>
        <taxon>50 kb inversion clade</taxon>
        <taxon>NPAAA clade</taxon>
        <taxon>Hologalegina</taxon>
        <taxon>IRL clade</taxon>
        <taxon>Trifolieae</taxon>
        <taxon>Medicago</taxon>
    </lineage>
</organism>
<dbReference type="PaxDb" id="3880-AES82714"/>
<name>G7L2Z0_MEDTR</name>
<keyword evidence="3" id="KW-1185">Reference proteome</keyword>
<reference evidence="1 3" key="2">
    <citation type="journal article" date="2014" name="BMC Genomics">
        <title>An improved genome release (version Mt4.0) for the model legume Medicago truncatula.</title>
        <authorList>
            <person name="Tang H."/>
            <person name="Krishnakumar V."/>
            <person name="Bidwell S."/>
            <person name="Rosen B."/>
            <person name="Chan A."/>
            <person name="Zhou S."/>
            <person name="Gentzbittel L."/>
            <person name="Childs K.L."/>
            <person name="Yandell M."/>
            <person name="Gundlach H."/>
            <person name="Mayer K.F."/>
            <person name="Schwartz D.C."/>
            <person name="Town C.D."/>
        </authorList>
    </citation>
    <scope>GENOME REANNOTATION</scope>
    <source>
        <strain evidence="2 3">cv. Jemalong A17</strain>
    </source>
</reference>
<keyword evidence="1" id="KW-0418">Kinase</keyword>
<protein>
    <submittedName>
        <fullName evidence="1">Kinase, putative</fullName>
    </submittedName>
</protein>
<dbReference type="HOGENOM" id="CLU_2362953_0_0_1"/>
<proteinExistence type="predicted"/>
<evidence type="ECO:0000313" key="1">
    <source>
        <dbReference type="EMBL" id="AES82714.1"/>
    </source>
</evidence>